<evidence type="ECO:0000256" key="1">
    <source>
        <dbReference type="SAM" id="MobiDB-lite"/>
    </source>
</evidence>
<name>A0AAD5KDW5_9CRUS</name>
<dbReference type="CDD" id="cd11614">
    <property type="entry name" value="SAF_CpaB_FlgA_like"/>
    <property type="match status" value="1"/>
</dbReference>
<feature type="region of interest" description="Disordered" evidence="1">
    <location>
        <begin position="228"/>
        <end position="272"/>
    </location>
</feature>
<feature type="chain" id="PRO_5042204586" description="SAF domain-containing protein" evidence="2">
    <location>
        <begin position="25"/>
        <end position="345"/>
    </location>
</feature>
<dbReference type="Proteomes" id="UP000820818">
    <property type="component" value="Unassembled WGS sequence"/>
</dbReference>
<proteinExistence type="predicted"/>
<dbReference type="Pfam" id="PF16976">
    <property type="entry name" value="RcpC"/>
    <property type="match status" value="1"/>
</dbReference>
<gene>
    <name evidence="4" type="ORF">GHT06_007452</name>
</gene>
<evidence type="ECO:0000313" key="4">
    <source>
        <dbReference type="EMBL" id="KAI9549777.1"/>
    </source>
</evidence>
<comment type="caution">
    <text evidence="4">The sequence shown here is derived from an EMBL/GenBank/DDBJ whole genome shotgun (WGS) entry which is preliminary data.</text>
</comment>
<dbReference type="SMART" id="SM00858">
    <property type="entry name" value="SAF"/>
    <property type="match status" value="1"/>
</dbReference>
<evidence type="ECO:0000256" key="2">
    <source>
        <dbReference type="SAM" id="SignalP"/>
    </source>
</evidence>
<dbReference type="InterPro" id="IPR031571">
    <property type="entry name" value="RcpC_dom"/>
</dbReference>
<dbReference type="NCBIfam" id="TIGR03177">
    <property type="entry name" value="pilus_cpaB"/>
    <property type="match status" value="1"/>
</dbReference>
<protein>
    <recommendedName>
        <fullName evidence="3">SAF domain-containing protein</fullName>
    </recommendedName>
</protein>
<dbReference type="InterPro" id="IPR017592">
    <property type="entry name" value="Pilus_assmbl_Flp-typ_CpaB"/>
</dbReference>
<feature type="signal peptide" evidence="2">
    <location>
        <begin position="1"/>
        <end position="24"/>
    </location>
</feature>
<dbReference type="AlphaFoldDB" id="A0AAD5KDW5"/>
<dbReference type="EMBL" id="WJBH02000271">
    <property type="protein sequence ID" value="KAI9549777.1"/>
    <property type="molecule type" value="Genomic_DNA"/>
</dbReference>
<evidence type="ECO:0000313" key="5">
    <source>
        <dbReference type="Proteomes" id="UP000820818"/>
    </source>
</evidence>
<evidence type="ECO:0000259" key="3">
    <source>
        <dbReference type="SMART" id="SM00858"/>
    </source>
</evidence>
<sequence length="345" mass="37208">MKNIRPLGVLLLALTLGLSAAVYAASWLKQQGATATLQVIVAKRDLQMGTKLMPDMLETIQWPKAAAIKDPLTQLDDALDRVIHMPVLRGEPLLRSKLAPAAKRRSVGGAQRWPTRVTVKVNEIVGVAGFALPGNYVDVMVNTPDSQNQPVSKIVIERIQVLAVAQDVSSSENKPRVVNAVTLQVTPQQAEQIDLARSVGTLSLVLRSQSDNTPVVTAGARKLDLLQTSTSQTLTRPAVHTPSAQTCSTPPAPRASPTGSHPGQCPCRRSDEAACPQCHPAHALAHTAHFIPALVPSSPQREPHAIHTDRTRPLLFTARHPHLQRTQTPNIRCTPPLTLTHAHSP</sequence>
<reference evidence="4" key="1">
    <citation type="submission" date="2022-05" db="EMBL/GenBank/DDBJ databases">
        <title>A multi-omics perspective on studying reproductive biology in Daphnia sinensis.</title>
        <authorList>
            <person name="Jia J."/>
        </authorList>
    </citation>
    <scope>NUCLEOTIDE SEQUENCE</scope>
    <source>
        <strain evidence="4">WSL</strain>
    </source>
</reference>
<keyword evidence="5" id="KW-1185">Reference proteome</keyword>
<feature type="domain" description="SAF" evidence="3">
    <location>
        <begin position="37"/>
        <end position="99"/>
    </location>
</feature>
<accession>A0AAD5KDW5</accession>
<keyword evidence="2" id="KW-0732">Signal</keyword>
<organism evidence="4 5">
    <name type="scientific">Daphnia sinensis</name>
    <dbReference type="NCBI Taxonomy" id="1820382"/>
    <lineage>
        <taxon>Eukaryota</taxon>
        <taxon>Metazoa</taxon>
        <taxon>Ecdysozoa</taxon>
        <taxon>Arthropoda</taxon>
        <taxon>Crustacea</taxon>
        <taxon>Branchiopoda</taxon>
        <taxon>Diplostraca</taxon>
        <taxon>Cladocera</taxon>
        <taxon>Anomopoda</taxon>
        <taxon>Daphniidae</taxon>
        <taxon>Daphnia</taxon>
        <taxon>Daphnia similis group</taxon>
    </lineage>
</organism>
<dbReference type="Pfam" id="PF08666">
    <property type="entry name" value="SAF"/>
    <property type="match status" value="1"/>
</dbReference>
<feature type="region of interest" description="Disordered" evidence="1">
    <location>
        <begin position="324"/>
        <end position="345"/>
    </location>
</feature>
<dbReference type="InterPro" id="IPR013974">
    <property type="entry name" value="SAF"/>
</dbReference>